<feature type="coiled-coil region" evidence="1">
    <location>
        <begin position="90"/>
        <end position="117"/>
    </location>
</feature>
<comment type="caution">
    <text evidence="2">The sequence shown here is derived from an EMBL/GenBank/DDBJ whole genome shotgun (WGS) entry which is preliminary data.</text>
</comment>
<accession>A0A1R2ARY0</accession>
<gene>
    <name evidence="2" type="ORF">SteCoe_35589</name>
</gene>
<dbReference type="AlphaFoldDB" id="A0A1R2ARY0"/>
<reference evidence="2 3" key="1">
    <citation type="submission" date="2016-11" db="EMBL/GenBank/DDBJ databases">
        <title>The macronuclear genome of Stentor coeruleus: a giant cell with tiny introns.</title>
        <authorList>
            <person name="Slabodnick M."/>
            <person name="Ruby J.G."/>
            <person name="Reiff S.B."/>
            <person name="Swart E.C."/>
            <person name="Gosai S."/>
            <person name="Prabakaran S."/>
            <person name="Witkowska E."/>
            <person name="Larue G.E."/>
            <person name="Fisher S."/>
            <person name="Freeman R.M."/>
            <person name="Gunawardena J."/>
            <person name="Chu W."/>
            <person name="Stover N.A."/>
            <person name="Gregory B.D."/>
            <person name="Nowacki M."/>
            <person name="Derisi J."/>
            <person name="Roy S.W."/>
            <person name="Marshall W.F."/>
            <person name="Sood P."/>
        </authorList>
    </citation>
    <scope>NUCLEOTIDE SEQUENCE [LARGE SCALE GENOMIC DNA]</scope>
    <source>
        <strain evidence="2">WM001</strain>
    </source>
</reference>
<feature type="coiled-coil region" evidence="1">
    <location>
        <begin position="24"/>
        <end position="51"/>
    </location>
</feature>
<protein>
    <submittedName>
        <fullName evidence="2">Uncharacterized protein</fullName>
    </submittedName>
</protein>
<name>A0A1R2ARY0_9CILI</name>
<organism evidence="2 3">
    <name type="scientific">Stentor coeruleus</name>
    <dbReference type="NCBI Taxonomy" id="5963"/>
    <lineage>
        <taxon>Eukaryota</taxon>
        <taxon>Sar</taxon>
        <taxon>Alveolata</taxon>
        <taxon>Ciliophora</taxon>
        <taxon>Postciliodesmatophora</taxon>
        <taxon>Heterotrichea</taxon>
        <taxon>Heterotrichida</taxon>
        <taxon>Stentoridae</taxon>
        <taxon>Stentor</taxon>
    </lineage>
</organism>
<evidence type="ECO:0000313" key="2">
    <source>
        <dbReference type="EMBL" id="OMJ67293.1"/>
    </source>
</evidence>
<evidence type="ECO:0000313" key="3">
    <source>
        <dbReference type="Proteomes" id="UP000187209"/>
    </source>
</evidence>
<proteinExistence type="predicted"/>
<dbReference type="EMBL" id="MPUH01001527">
    <property type="protein sequence ID" value="OMJ67293.1"/>
    <property type="molecule type" value="Genomic_DNA"/>
</dbReference>
<dbReference type="Proteomes" id="UP000187209">
    <property type="component" value="Unassembled WGS sequence"/>
</dbReference>
<keyword evidence="3" id="KW-1185">Reference proteome</keyword>
<evidence type="ECO:0000256" key="1">
    <source>
        <dbReference type="SAM" id="Coils"/>
    </source>
</evidence>
<keyword evidence="1" id="KW-0175">Coiled coil</keyword>
<sequence length="309" mass="36363">MEGKYEVSGSKTQTKDLEYCCSEHKDLIKLLEEKEKIIKKYETKVKKIYKDFNYNIELIYERDREINILNSRIDELITINREKDMEIVSLQSLNSKVKQLEHEKYLLNKRLENLLSTEHYSNGRYRKPVSLKIEDHGLVNEYKNSTHKKHPSATTNINYLERHSYSSFTNELNRKREDNSTAPLAKLNSDIEKRIKALEHDDNKNESRCNTESSHNEYDILMTKEKLSVKEKEINAIIKSLSPNKRDSVYGKKVDISLGYLIKDQERMKTEPKCNLRIGLMTEVDDKSERISYEPMIRCASAVDKRMIS</sequence>